<evidence type="ECO:0000313" key="4">
    <source>
        <dbReference type="Proteomes" id="UP000076881"/>
    </source>
</evidence>
<dbReference type="PANTHER" id="PTHR10683">
    <property type="entry name" value="TRANSALDOLASE"/>
    <property type="match status" value="1"/>
</dbReference>
<dbReference type="PROSITE" id="PS00958">
    <property type="entry name" value="TRANSALDOLASE_2"/>
    <property type="match status" value="1"/>
</dbReference>
<keyword evidence="1" id="KW-0704">Schiff base</keyword>
<name>A0A168KK19_CORDF</name>
<dbReference type="AlphaFoldDB" id="A0A168KK19"/>
<dbReference type="GO" id="GO:0009052">
    <property type="term" value="P:pentose-phosphate shunt, non-oxidative branch"/>
    <property type="evidence" value="ECO:0007669"/>
    <property type="project" value="TreeGrafter"/>
</dbReference>
<sequence>MVKLQLAFLPYTTEYVHVQTNPKLSFSTEATVRNAERLVTMFKELVGDEEDENRICIKVPATWEGLEACQILQARGIPTLATTMFCMEQAALAAEARCTYIAPYVNELRVHFDKECAQYANFLVRGLTKAQVRGRAQSIQLLRRSAELLYQNKCKNPDTGGLAHVYRRRDAARRRAAYHRLAVTAKGARYNAG</sequence>
<dbReference type="GO" id="GO:0005975">
    <property type="term" value="P:carbohydrate metabolic process"/>
    <property type="evidence" value="ECO:0007669"/>
    <property type="project" value="InterPro"/>
</dbReference>
<dbReference type="OrthoDB" id="1711136at2759"/>
<dbReference type="PANTHER" id="PTHR10683:SF34">
    <property type="entry name" value="TRANSALDOLASE"/>
    <property type="match status" value="1"/>
</dbReference>
<evidence type="ECO:0000256" key="1">
    <source>
        <dbReference type="ARBA" id="ARBA00023270"/>
    </source>
</evidence>
<accession>A0A168KK19</accession>
<proteinExistence type="predicted"/>
<reference evidence="3 4" key="1">
    <citation type="journal article" date="2016" name="Genome Biol. Evol.">
        <title>Divergent and convergent evolution of fungal pathogenicity.</title>
        <authorList>
            <person name="Shang Y."/>
            <person name="Xiao G."/>
            <person name="Zheng P."/>
            <person name="Cen K."/>
            <person name="Zhan S."/>
            <person name="Wang C."/>
        </authorList>
    </citation>
    <scope>NUCLEOTIDE SEQUENCE [LARGE SCALE GENOMIC DNA]</scope>
    <source>
        <strain evidence="3 4">RCEF 1005</strain>
    </source>
</reference>
<dbReference type="SUPFAM" id="SSF51569">
    <property type="entry name" value="Aldolase"/>
    <property type="match status" value="1"/>
</dbReference>
<dbReference type="Pfam" id="PF00923">
    <property type="entry name" value="TAL_FSA"/>
    <property type="match status" value="1"/>
</dbReference>
<dbReference type="STRING" id="1081108.A0A168KK19"/>
<dbReference type="InterPro" id="IPR013785">
    <property type="entry name" value="Aldolase_TIM"/>
</dbReference>
<organism evidence="3 4">
    <name type="scientific">Akanthomyces lecanii RCEF 1005</name>
    <dbReference type="NCBI Taxonomy" id="1081108"/>
    <lineage>
        <taxon>Eukaryota</taxon>
        <taxon>Fungi</taxon>
        <taxon>Dikarya</taxon>
        <taxon>Ascomycota</taxon>
        <taxon>Pezizomycotina</taxon>
        <taxon>Sordariomycetes</taxon>
        <taxon>Hypocreomycetidae</taxon>
        <taxon>Hypocreales</taxon>
        <taxon>Cordycipitaceae</taxon>
        <taxon>Akanthomyces</taxon>
        <taxon>Cordyceps confragosa</taxon>
    </lineage>
</organism>
<dbReference type="UniPathway" id="UPA00115">
    <property type="reaction ID" value="UER00414"/>
</dbReference>
<gene>
    <name evidence="3" type="ORF">LEL_01354</name>
</gene>
<dbReference type="EMBL" id="AZHF01000001">
    <property type="protein sequence ID" value="OAA81809.1"/>
    <property type="molecule type" value="Genomic_DNA"/>
</dbReference>
<comment type="function">
    <text evidence="2">Catalyzes the rate-limiting step of the non-oxidative phase in the pentose phosphate pathway. Catalyzes the reversible conversion of sedheptulose-7-phosphate and D-glyceraldehyde 3-phosphate into erythrose-4-phosphate and beta-D-fructose 6-phosphate.</text>
</comment>
<protein>
    <recommendedName>
        <fullName evidence="2">Transaldolase</fullName>
        <ecNumber evidence="2">2.2.1.2</ecNumber>
    </recommendedName>
</protein>
<dbReference type="GO" id="GO:0004801">
    <property type="term" value="F:transaldolase activity"/>
    <property type="evidence" value="ECO:0007669"/>
    <property type="project" value="UniProtKB-EC"/>
</dbReference>
<dbReference type="InterPro" id="IPR001585">
    <property type="entry name" value="TAL/FSA"/>
</dbReference>
<dbReference type="InterPro" id="IPR018225">
    <property type="entry name" value="Transaldolase_AS"/>
</dbReference>
<keyword evidence="2" id="KW-0808">Transferase</keyword>
<keyword evidence="4" id="KW-1185">Reference proteome</keyword>
<dbReference type="Proteomes" id="UP000076881">
    <property type="component" value="Unassembled WGS sequence"/>
</dbReference>
<comment type="catalytic activity">
    <reaction evidence="2">
        <text>D-sedoheptulose 7-phosphate + D-glyceraldehyde 3-phosphate = D-erythrose 4-phosphate + beta-D-fructose 6-phosphate</text>
        <dbReference type="Rhea" id="RHEA:17053"/>
        <dbReference type="ChEBI" id="CHEBI:16897"/>
        <dbReference type="ChEBI" id="CHEBI:57483"/>
        <dbReference type="ChEBI" id="CHEBI:57634"/>
        <dbReference type="ChEBI" id="CHEBI:59776"/>
        <dbReference type="EC" id="2.2.1.2"/>
    </reaction>
</comment>
<evidence type="ECO:0000256" key="2">
    <source>
        <dbReference type="RuleBase" id="RU000501"/>
    </source>
</evidence>
<evidence type="ECO:0000313" key="3">
    <source>
        <dbReference type="EMBL" id="OAA81809.1"/>
    </source>
</evidence>
<comment type="caution">
    <text evidence="3">The sequence shown here is derived from an EMBL/GenBank/DDBJ whole genome shotgun (WGS) entry which is preliminary data.</text>
</comment>
<dbReference type="EC" id="2.2.1.2" evidence="2"/>
<keyword evidence="2" id="KW-0570">Pentose shunt</keyword>
<dbReference type="Gene3D" id="3.20.20.70">
    <property type="entry name" value="Aldolase class I"/>
    <property type="match status" value="1"/>
</dbReference>
<comment type="pathway">
    <text evidence="2">Carbohydrate degradation; pentose phosphate pathway; D-glyceraldehyde 3-phosphate and beta-D-fructose 6-phosphate from D-ribose 5-phosphate and D-xylulose 5-phosphate (non-oxidative stage): step 2/3.</text>
</comment>